<accession>A0A5S6Q621</accession>
<dbReference type="STRING" id="70415.A0A5S6Q621"/>
<evidence type="ECO:0000313" key="12">
    <source>
        <dbReference type="WBParaSite" id="TMUE_0000002412.1"/>
    </source>
</evidence>
<dbReference type="Pfam" id="PF01926">
    <property type="entry name" value="MMR_HSR1"/>
    <property type="match status" value="1"/>
</dbReference>
<keyword evidence="3 8" id="KW-0175">Coiled coil</keyword>
<dbReference type="PROSITE" id="PS51721">
    <property type="entry name" value="G_CP"/>
    <property type="match status" value="1"/>
</dbReference>
<comment type="subcellular location">
    <subcellularLocation>
        <location evidence="1">Nucleus</location>
        <location evidence="1">Nucleolus</location>
    </subcellularLocation>
</comment>
<keyword evidence="2" id="KW-0547">Nucleotide-binding</keyword>
<dbReference type="SUPFAM" id="SSF52540">
    <property type="entry name" value="P-loop containing nucleoside triphosphate hydrolases"/>
    <property type="match status" value="1"/>
</dbReference>
<feature type="coiled-coil region" evidence="8">
    <location>
        <begin position="59"/>
        <end position="111"/>
    </location>
</feature>
<dbReference type="AlphaFoldDB" id="A0A5S6Q621"/>
<dbReference type="PANTHER" id="PTHR11089">
    <property type="entry name" value="GTP-BINDING PROTEIN-RELATED"/>
    <property type="match status" value="1"/>
</dbReference>
<evidence type="ECO:0000259" key="10">
    <source>
        <dbReference type="PROSITE" id="PS51721"/>
    </source>
</evidence>
<evidence type="ECO:0000256" key="9">
    <source>
        <dbReference type="SAM" id="MobiDB-lite"/>
    </source>
</evidence>
<dbReference type="Gene3D" id="3.40.50.300">
    <property type="entry name" value="P-loop containing nucleotide triphosphate hydrolases"/>
    <property type="match status" value="1"/>
</dbReference>
<evidence type="ECO:0000256" key="7">
    <source>
        <dbReference type="ARBA" id="ARBA00069022"/>
    </source>
</evidence>
<keyword evidence="4" id="KW-0342">GTP-binding</keyword>
<dbReference type="Gene3D" id="1.10.1580.10">
    <property type="match status" value="1"/>
</dbReference>
<evidence type="ECO:0000256" key="5">
    <source>
        <dbReference type="ARBA" id="ARBA00023242"/>
    </source>
</evidence>
<dbReference type="Pfam" id="PF08701">
    <property type="entry name" value="GN3L_Grn1"/>
    <property type="match status" value="1"/>
</dbReference>
<comment type="function">
    <text evidence="6">May play a role in regulating cellular proliferation.</text>
</comment>
<dbReference type="FunFam" id="1.10.1580.10:FF:000002">
    <property type="entry name" value="Guanine nucleotide-binding protein-like 3 (nucleolar)-like"/>
    <property type="match status" value="1"/>
</dbReference>
<dbReference type="InterPro" id="IPR014813">
    <property type="entry name" value="Gnl3_N_dom"/>
</dbReference>
<dbReference type="CDD" id="cd04178">
    <property type="entry name" value="Nucleostemin_like"/>
    <property type="match status" value="1"/>
</dbReference>
<evidence type="ECO:0000256" key="8">
    <source>
        <dbReference type="SAM" id="Coils"/>
    </source>
</evidence>
<dbReference type="WBParaSite" id="TMUE_0000002412.1">
    <property type="protein sequence ID" value="TMUE_0000002412.1"/>
    <property type="gene ID" value="WBGene00298254"/>
</dbReference>
<evidence type="ECO:0000313" key="11">
    <source>
        <dbReference type="Proteomes" id="UP000046395"/>
    </source>
</evidence>
<dbReference type="InterPro" id="IPR050755">
    <property type="entry name" value="TRAFAC_YlqF/YawG_RiboMat"/>
</dbReference>
<dbReference type="PRINTS" id="PR00326">
    <property type="entry name" value="GTP1OBG"/>
</dbReference>
<reference evidence="12" key="1">
    <citation type="submission" date="2019-12" db="UniProtKB">
        <authorList>
            <consortium name="WormBaseParasite"/>
        </authorList>
    </citation>
    <scope>IDENTIFICATION</scope>
</reference>
<dbReference type="InterPro" id="IPR006073">
    <property type="entry name" value="GTP-bd"/>
</dbReference>
<dbReference type="GO" id="GO:0051239">
    <property type="term" value="P:regulation of multicellular organismal process"/>
    <property type="evidence" value="ECO:0007669"/>
    <property type="project" value="UniProtKB-ARBA"/>
</dbReference>
<feature type="domain" description="CP-type G" evidence="10">
    <location>
        <begin position="128"/>
        <end position="308"/>
    </location>
</feature>
<evidence type="ECO:0000256" key="3">
    <source>
        <dbReference type="ARBA" id="ARBA00023054"/>
    </source>
</evidence>
<organism evidence="11 12">
    <name type="scientific">Trichuris muris</name>
    <name type="common">Mouse whipworm</name>
    <dbReference type="NCBI Taxonomy" id="70415"/>
    <lineage>
        <taxon>Eukaryota</taxon>
        <taxon>Metazoa</taxon>
        <taxon>Ecdysozoa</taxon>
        <taxon>Nematoda</taxon>
        <taxon>Enoplea</taxon>
        <taxon>Dorylaimia</taxon>
        <taxon>Trichinellida</taxon>
        <taxon>Trichuridae</taxon>
        <taxon>Trichuris</taxon>
    </lineage>
</organism>
<dbReference type="GO" id="GO:0005730">
    <property type="term" value="C:nucleolus"/>
    <property type="evidence" value="ECO:0007669"/>
    <property type="project" value="UniProtKB-SubCell"/>
</dbReference>
<keyword evidence="11" id="KW-1185">Reference proteome</keyword>
<proteinExistence type="predicted"/>
<dbReference type="GO" id="GO:0005525">
    <property type="term" value="F:GTP binding"/>
    <property type="evidence" value="ECO:0007669"/>
    <property type="project" value="UniProtKB-KW"/>
</dbReference>
<evidence type="ECO:0000256" key="6">
    <source>
        <dbReference type="ARBA" id="ARBA00059892"/>
    </source>
</evidence>
<feature type="compositionally biased region" description="Basic residues" evidence="9">
    <location>
        <begin position="21"/>
        <end position="38"/>
    </location>
</feature>
<dbReference type="FunFam" id="3.40.50.300:FF:000571">
    <property type="entry name" value="Guanine nucleotide-binding protein-like NSN1"/>
    <property type="match status" value="1"/>
</dbReference>
<dbReference type="GO" id="GO:0050793">
    <property type="term" value="P:regulation of developmental process"/>
    <property type="evidence" value="ECO:0007669"/>
    <property type="project" value="UniProtKB-ARBA"/>
</dbReference>
<dbReference type="InterPro" id="IPR027417">
    <property type="entry name" value="P-loop_NTPase"/>
</dbReference>
<feature type="region of interest" description="Disordered" evidence="9">
    <location>
        <begin position="21"/>
        <end position="42"/>
    </location>
</feature>
<evidence type="ECO:0000256" key="2">
    <source>
        <dbReference type="ARBA" id="ARBA00022741"/>
    </source>
</evidence>
<evidence type="ECO:0000256" key="4">
    <source>
        <dbReference type="ARBA" id="ARBA00023134"/>
    </source>
</evidence>
<feature type="compositionally biased region" description="Polar residues" evidence="9">
    <location>
        <begin position="456"/>
        <end position="470"/>
    </location>
</feature>
<name>A0A5S6Q621_TRIMR</name>
<dbReference type="Proteomes" id="UP000046395">
    <property type="component" value="Unassembled WGS sequence"/>
</dbReference>
<evidence type="ECO:0000256" key="1">
    <source>
        <dbReference type="ARBA" id="ARBA00004604"/>
    </source>
</evidence>
<dbReference type="InterPro" id="IPR030378">
    <property type="entry name" value="G_CP_dom"/>
</dbReference>
<feature type="region of interest" description="Disordered" evidence="9">
    <location>
        <begin position="456"/>
        <end position="492"/>
    </location>
</feature>
<protein>
    <recommendedName>
        <fullName evidence="7">Guanine nucleotide-binding protein-like 3 homolog</fullName>
    </recommendedName>
</protein>
<sequence length="557" mass="63385">MCLKKKSKRMTCRLRYKIQRKVREHNRKKRREQRKKEKARPGGLRIKKLEHVPNSCPFKEELLEQAERAKRKEEQMREILNAENRKRKAGEKNLEELVGSAQSRLKRFEDLQQKSMNDKVIESLSKPVEDFSVALRRVVKLSDILLEILDARDPLGSRSPPIEKMVLDAGKRLVLVINKIDLIPKENIKKWLNYLRREFPTVAFKASTQEQRNRLGWITGANVTTSKAIGADILLRLLGSYAKNKQASSAIRVGIVGYPNVGKSSIINSLKRKIICDVGANPGVTRNIKEIQLDQKVRLIDSPGVIMAKVGSMDPVELALKNVIRMDKVDCQVAAEAVFRRCSKEKLMLLYNLPNFNDVDEFLNLLAKSIGRLRKGGVPDRRMAARKVLQDWNSGKIRYYCEPPDDRNRIVSSEVVDEIMKEFDLDAIGEDENLVLQSLPSGASSEAIIMSDISTQVQGSPGGCEQSTKVDMSVSPLKPKGKKRPSDYDVDNCLETEGNRQDNRLMKHAIKKRKKQMRKTENRCSRLADAMATAMKLTTPTDQLDDYKFDDALEMVE</sequence>
<dbReference type="InterPro" id="IPR023179">
    <property type="entry name" value="GTP-bd_ortho_bundle_sf"/>
</dbReference>
<dbReference type="PANTHER" id="PTHR11089:SF30">
    <property type="entry name" value="GUANINE NUCLEOTIDE-BINDING PROTEIN-LIKE 3 HOMOLOG"/>
    <property type="match status" value="1"/>
</dbReference>
<keyword evidence="5" id="KW-0539">Nucleus</keyword>